<dbReference type="AlphaFoldDB" id="A0A1I5FXW6"/>
<dbReference type="Pfam" id="PF00941">
    <property type="entry name" value="FAD_binding_5"/>
    <property type="match status" value="1"/>
</dbReference>
<dbReference type="RefSeq" id="WP_093572462.1">
    <property type="nucleotide sequence ID" value="NZ_FOWC01000001.1"/>
</dbReference>
<dbReference type="InterPro" id="IPR016167">
    <property type="entry name" value="FAD-bd_PCMH_sub1"/>
</dbReference>
<dbReference type="GO" id="GO:0071949">
    <property type="term" value="F:FAD binding"/>
    <property type="evidence" value="ECO:0007669"/>
    <property type="project" value="InterPro"/>
</dbReference>
<dbReference type="Proteomes" id="UP000199137">
    <property type="component" value="Unassembled WGS sequence"/>
</dbReference>
<dbReference type="InterPro" id="IPR051312">
    <property type="entry name" value="Diverse_Substr_Oxidored"/>
</dbReference>
<evidence type="ECO:0000256" key="2">
    <source>
        <dbReference type="ARBA" id="ARBA00022827"/>
    </source>
</evidence>
<reference evidence="5 6" key="1">
    <citation type="submission" date="2016-10" db="EMBL/GenBank/DDBJ databases">
        <authorList>
            <person name="de Groot N.N."/>
        </authorList>
    </citation>
    <scope>NUCLEOTIDE SEQUENCE [LARGE SCALE GENOMIC DNA]</scope>
    <source>
        <strain evidence="5 6">DSM 44637</strain>
    </source>
</reference>
<evidence type="ECO:0000313" key="5">
    <source>
        <dbReference type="EMBL" id="SFO28469.1"/>
    </source>
</evidence>
<keyword evidence="1" id="KW-0285">Flavoprotein</keyword>
<dbReference type="InterPro" id="IPR016169">
    <property type="entry name" value="FAD-bd_PCMH_sub2"/>
</dbReference>
<dbReference type="PANTHER" id="PTHR42659:SF2">
    <property type="entry name" value="XANTHINE DEHYDROGENASE SUBUNIT C-RELATED"/>
    <property type="match status" value="1"/>
</dbReference>
<dbReference type="SUPFAM" id="SSF56176">
    <property type="entry name" value="FAD-binding/transporter-associated domain-like"/>
    <property type="match status" value="1"/>
</dbReference>
<dbReference type="PROSITE" id="PS51387">
    <property type="entry name" value="FAD_PCMH"/>
    <property type="match status" value="1"/>
</dbReference>
<dbReference type="InterPro" id="IPR002346">
    <property type="entry name" value="Mopterin_DH_FAD-bd"/>
</dbReference>
<evidence type="ECO:0000259" key="4">
    <source>
        <dbReference type="PROSITE" id="PS51387"/>
    </source>
</evidence>
<dbReference type="GO" id="GO:0016491">
    <property type="term" value="F:oxidoreductase activity"/>
    <property type="evidence" value="ECO:0007669"/>
    <property type="project" value="UniProtKB-KW"/>
</dbReference>
<dbReference type="STRING" id="112413.SAMN05421854_1011334"/>
<dbReference type="Gene3D" id="3.30.43.10">
    <property type="entry name" value="Uridine Diphospho-n-acetylenolpyruvylglucosamine Reductase, domain 2"/>
    <property type="match status" value="1"/>
</dbReference>
<dbReference type="PANTHER" id="PTHR42659">
    <property type="entry name" value="XANTHINE DEHYDROGENASE SUBUNIT C-RELATED"/>
    <property type="match status" value="1"/>
</dbReference>
<feature type="domain" description="FAD-binding PCMH-type" evidence="4">
    <location>
        <begin position="1"/>
        <end position="176"/>
    </location>
</feature>
<keyword evidence="3" id="KW-0560">Oxidoreductase</keyword>
<evidence type="ECO:0000256" key="3">
    <source>
        <dbReference type="ARBA" id="ARBA00023002"/>
    </source>
</evidence>
<keyword evidence="2" id="KW-0274">FAD</keyword>
<dbReference type="Gene3D" id="3.30.465.10">
    <property type="match status" value="1"/>
</dbReference>
<name>A0A1I5FXW6_9PSEU</name>
<dbReference type="OrthoDB" id="9793944at2"/>
<dbReference type="InterPro" id="IPR036318">
    <property type="entry name" value="FAD-bd_PCMH-like_sf"/>
</dbReference>
<sequence>MKPADFTYHRPSTAEQAASLLAELSDAKVLAGGQSLLPIMNMRLASPEHLVDLTAIRGLRTFTEADDQIRYGATTTHMMLEEQLVPDRTNGLLPRAASGIGYRAIRNRGTLAGSLAHADSSAEWPTIMAAVDAAVHTLSVRGTRRIPVRDLLRGFFTTALDEDEFITGVEVTRFAPETRWGLYKMARKPGEFAESLAVALLRPDGAELWLGAARDVPIRLPNTEAVAESPELPDLLDAVGADTGSEGHQRQLHAVSVQRALNAAHHQEVTRV</sequence>
<proteinExistence type="predicted"/>
<protein>
    <submittedName>
        <fullName evidence="5">Carbon-monoxide dehydrogenase medium subunit</fullName>
    </submittedName>
</protein>
<dbReference type="InterPro" id="IPR016166">
    <property type="entry name" value="FAD-bd_PCMH"/>
</dbReference>
<organism evidence="5 6">
    <name type="scientific">Amycolatopsis rubida</name>
    <dbReference type="NCBI Taxonomy" id="112413"/>
    <lineage>
        <taxon>Bacteria</taxon>
        <taxon>Bacillati</taxon>
        <taxon>Actinomycetota</taxon>
        <taxon>Actinomycetes</taxon>
        <taxon>Pseudonocardiales</taxon>
        <taxon>Pseudonocardiaceae</taxon>
        <taxon>Amycolatopsis</taxon>
    </lineage>
</organism>
<dbReference type="EMBL" id="FOWC01000001">
    <property type="protein sequence ID" value="SFO28469.1"/>
    <property type="molecule type" value="Genomic_DNA"/>
</dbReference>
<evidence type="ECO:0000256" key="1">
    <source>
        <dbReference type="ARBA" id="ARBA00022630"/>
    </source>
</evidence>
<gene>
    <name evidence="5" type="ORF">SAMN05421854_1011334</name>
</gene>
<evidence type="ECO:0000313" key="6">
    <source>
        <dbReference type="Proteomes" id="UP000199137"/>
    </source>
</evidence>
<accession>A0A1I5FXW6</accession>